<sequence>MRGGNGVIGEPEMVGGGEEGGEGQAGDAVAGRGRAPWVWGVGGIVVASAVWGAVLYGAGGTAPDLHGYRLGGNPCVGDTLQRLKDATGARGFVASEAAVNRGPALDRLSCFLSDSPAAGDGWVTGYSVGVSIELHKKTDPRAEFENTARSRNSTVPGGGGGSGAAVGMVVTGDLFDSGADVHPVTGVGDEAYVLVSRGSHQTLTVLYGGAVLSLQLSASHQWNGTGDPPADSGSAAEPADPDVTRLRPAMTAAMRDLMASLASDGPE</sequence>
<feature type="transmembrane region" description="Helical" evidence="2">
    <location>
        <begin position="37"/>
        <end position="59"/>
    </location>
</feature>
<protein>
    <submittedName>
        <fullName evidence="3">Uncharacterized protein</fullName>
    </submittedName>
</protein>
<dbReference type="AlphaFoldDB" id="A0A9W4DZY6"/>
<evidence type="ECO:0000313" key="4">
    <source>
        <dbReference type="Proteomes" id="UP001153328"/>
    </source>
</evidence>
<feature type="region of interest" description="Disordered" evidence="1">
    <location>
        <begin position="1"/>
        <end position="29"/>
    </location>
</feature>
<keyword evidence="4" id="KW-1185">Reference proteome</keyword>
<keyword evidence="2" id="KW-0812">Transmembrane</keyword>
<proteinExistence type="predicted"/>
<keyword evidence="2" id="KW-1133">Transmembrane helix</keyword>
<evidence type="ECO:0000256" key="2">
    <source>
        <dbReference type="SAM" id="Phobius"/>
    </source>
</evidence>
<comment type="caution">
    <text evidence="3">The sequence shown here is derived from an EMBL/GenBank/DDBJ whole genome shotgun (WGS) entry which is preliminary data.</text>
</comment>
<name>A0A9W4DZY6_9ACTN</name>
<reference evidence="3" key="1">
    <citation type="submission" date="2021-06" db="EMBL/GenBank/DDBJ databases">
        <authorList>
            <person name="Arsene-Ploetze F."/>
        </authorList>
    </citation>
    <scope>NUCLEOTIDE SEQUENCE</scope>
    <source>
        <strain evidence="3">SBRY1</strain>
    </source>
</reference>
<dbReference type="EMBL" id="CAJVAX010000001">
    <property type="protein sequence ID" value="CAG7606647.1"/>
    <property type="molecule type" value="Genomic_DNA"/>
</dbReference>
<gene>
    <name evidence="3" type="ORF">SBRY_10954</name>
</gene>
<keyword evidence="2" id="KW-0472">Membrane</keyword>
<dbReference type="Proteomes" id="UP001153328">
    <property type="component" value="Unassembled WGS sequence"/>
</dbReference>
<evidence type="ECO:0000313" key="3">
    <source>
        <dbReference type="EMBL" id="CAG7606647.1"/>
    </source>
</evidence>
<organism evidence="3 4">
    <name type="scientific">Actinacidiphila bryophytorum</name>
    <dbReference type="NCBI Taxonomy" id="1436133"/>
    <lineage>
        <taxon>Bacteria</taxon>
        <taxon>Bacillati</taxon>
        <taxon>Actinomycetota</taxon>
        <taxon>Actinomycetes</taxon>
        <taxon>Kitasatosporales</taxon>
        <taxon>Streptomycetaceae</taxon>
        <taxon>Actinacidiphila</taxon>
    </lineage>
</organism>
<feature type="compositionally biased region" description="Gly residues" evidence="1">
    <location>
        <begin position="14"/>
        <end position="24"/>
    </location>
</feature>
<accession>A0A9W4DZY6</accession>
<feature type="region of interest" description="Disordered" evidence="1">
    <location>
        <begin position="222"/>
        <end position="243"/>
    </location>
</feature>
<evidence type="ECO:0000256" key="1">
    <source>
        <dbReference type="SAM" id="MobiDB-lite"/>
    </source>
</evidence>